<keyword evidence="3" id="KW-1185">Reference proteome</keyword>
<reference evidence="3" key="1">
    <citation type="submission" date="2016-11" db="EMBL/GenBank/DDBJ databases">
        <authorList>
            <person name="Varghese N."/>
            <person name="Submissions S."/>
        </authorList>
    </citation>
    <scope>NUCLEOTIDE SEQUENCE [LARGE SCALE GENOMIC DNA]</scope>
    <source>
        <strain evidence="3">DSM 15518</strain>
    </source>
</reference>
<name>A0A1M6T4W6_9FIRM</name>
<evidence type="ECO:0000313" key="2">
    <source>
        <dbReference type="EMBL" id="SHK51946.1"/>
    </source>
</evidence>
<organism evidence="2 3">
    <name type="scientific">Tepidibacter formicigenes DSM 15518</name>
    <dbReference type="NCBI Taxonomy" id="1123349"/>
    <lineage>
        <taxon>Bacteria</taxon>
        <taxon>Bacillati</taxon>
        <taxon>Bacillota</taxon>
        <taxon>Clostridia</taxon>
        <taxon>Peptostreptococcales</taxon>
        <taxon>Peptostreptococcaceae</taxon>
        <taxon>Tepidibacter</taxon>
    </lineage>
</organism>
<dbReference type="InterPro" id="IPR037522">
    <property type="entry name" value="HD_GYP_dom"/>
</dbReference>
<dbReference type="STRING" id="1123349.SAMN02744037_02511"/>
<gene>
    <name evidence="2" type="ORF">SAMN02744037_02511</name>
</gene>
<dbReference type="PANTHER" id="PTHR43155:SF1">
    <property type="entry name" value="3'3'-CGAMP-SPECIFIC PHOSPHODIESTERASE 1"/>
    <property type="match status" value="1"/>
</dbReference>
<evidence type="ECO:0000259" key="1">
    <source>
        <dbReference type="PROSITE" id="PS51832"/>
    </source>
</evidence>
<accession>A0A1M6T4W6</accession>
<dbReference type="RefSeq" id="WP_084605763.1">
    <property type="nucleotide sequence ID" value="NZ_FRAE01000084.1"/>
</dbReference>
<dbReference type="SMART" id="SM00471">
    <property type="entry name" value="HDc"/>
    <property type="match status" value="2"/>
</dbReference>
<dbReference type="Pfam" id="PF13487">
    <property type="entry name" value="HD_5"/>
    <property type="match status" value="2"/>
</dbReference>
<dbReference type="EMBL" id="FRAE01000084">
    <property type="protein sequence ID" value="SHK51946.1"/>
    <property type="molecule type" value="Genomic_DNA"/>
</dbReference>
<dbReference type="CDD" id="cd00077">
    <property type="entry name" value="HDc"/>
    <property type="match status" value="2"/>
</dbReference>
<protein>
    <submittedName>
        <fullName evidence="2">HD domain-containing protein</fullName>
    </submittedName>
</protein>
<proteinExistence type="predicted"/>
<dbReference type="PANTHER" id="PTHR43155">
    <property type="entry name" value="CYCLIC DI-GMP PHOSPHODIESTERASE PA4108-RELATED"/>
    <property type="match status" value="1"/>
</dbReference>
<dbReference type="SUPFAM" id="SSF109604">
    <property type="entry name" value="HD-domain/PDEase-like"/>
    <property type="match status" value="2"/>
</dbReference>
<dbReference type="AlphaFoldDB" id="A0A1M6T4W6"/>
<dbReference type="Proteomes" id="UP000242497">
    <property type="component" value="Unassembled WGS sequence"/>
</dbReference>
<dbReference type="PROSITE" id="PS51832">
    <property type="entry name" value="HD_GYP"/>
    <property type="match status" value="2"/>
</dbReference>
<dbReference type="Gene3D" id="1.10.3210.10">
    <property type="entry name" value="Hypothetical protein af1432"/>
    <property type="match status" value="2"/>
</dbReference>
<evidence type="ECO:0000313" key="3">
    <source>
        <dbReference type="Proteomes" id="UP000242497"/>
    </source>
</evidence>
<sequence>MRINTKMEVRLDELLSSLSLALDLAENKSLDHSRRTSYISFRIADKLKVSQKIKENVYYASFLHDIGISNMPNQNSLEEIHSDLNLKKVHSDIGYKIVKNLPFDNDMSKYILYHHENYDGSGPNFIAKDDIPIGAQIIALGDYFEIAHKRKDISNKEKARMKNLIKSNKNKKFNPEIADALLELMDTDKFWLDLSINLNHEILNLITPEKVKVITMKELGQIAKAFAVIIDGKSKFTHLHSDGLADNVYMMSKYIGYDKQKSVKMKIAGYLHDIGKLAVPNKILDKPGKLTSEEFNIIKTHPYWTKLILSQVKSFRHDIAQWAGNHHEKLNGQGYPEKLRGNEITEEDQIVGICDIYQALIEDRPYRKGLEKLKALNIIKGIVDSGGFDKKIYELFKEAI</sequence>
<dbReference type="InterPro" id="IPR003607">
    <property type="entry name" value="HD/PDEase_dom"/>
</dbReference>
<feature type="domain" description="HD-GYP" evidence="1">
    <location>
        <begin position="215"/>
        <end position="400"/>
    </location>
</feature>
<feature type="domain" description="HD-GYP" evidence="1">
    <location>
        <begin position="7"/>
        <end position="197"/>
    </location>
</feature>
<dbReference type="OrthoDB" id="9804747at2"/>